<organism evidence="1 2">
    <name type="scientific">Limnobaculum allomyrinae</name>
    <dbReference type="NCBI Taxonomy" id="2791986"/>
    <lineage>
        <taxon>Bacteria</taxon>
        <taxon>Pseudomonadati</taxon>
        <taxon>Pseudomonadota</taxon>
        <taxon>Gammaproteobacteria</taxon>
        <taxon>Enterobacterales</taxon>
        <taxon>Budviciaceae</taxon>
        <taxon>Limnobaculum</taxon>
    </lineage>
</organism>
<evidence type="ECO:0000313" key="2">
    <source>
        <dbReference type="Proteomes" id="UP001296921"/>
    </source>
</evidence>
<name>A0ABS1IXF9_9GAMM</name>
<sequence>MTFKYHDSPLYFRAARDAAQIEREGDYQRAAKVWIKALRLSRSVDNQLWCERRSDFCLSQIPREKYKAVAV</sequence>
<dbReference type="RefSeq" id="WP_218468627.1">
    <property type="nucleotide sequence ID" value="NZ_JADRCR010000017.1"/>
</dbReference>
<accession>A0ABS1IXF9</accession>
<gene>
    <name evidence="1" type="ORF">I2494_19565</name>
</gene>
<dbReference type="Proteomes" id="UP001296921">
    <property type="component" value="Unassembled WGS sequence"/>
</dbReference>
<dbReference type="EMBL" id="JADRCR010000017">
    <property type="protein sequence ID" value="MBK5145870.1"/>
    <property type="molecule type" value="Genomic_DNA"/>
</dbReference>
<proteinExistence type="predicted"/>
<comment type="caution">
    <text evidence="1">The sequence shown here is derived from an EMBL/GenBank/DDBJ whole genome shotgun (WGS) entry which is preliminary data.</text>
</comment>
<dbReference type="NCBIfam" id="NF033650">
    <property type="entry name" value="ANR_neg_reg"/>
    <property type="match status" value="1"/>
</dbReference>
<protein>
    <submittedName>
        <fullName evidence="1">ANR family transcriptional regulator</fullName>
    </submittedName>
</protein>
<keyword evidence="2" id="KW-1185">Reference proteome</keyword>
<evidence type="ECO:0000313" key="1">
    <source>
        <dbReference type="EMBL" id="MBK5145870.1"/>
    </source>
</evidence>
<dbReference type="InterPro" id="IPR047666">
    <property type="entry name" value="ANR_neg_reg"/>
</dbReference>
<reference evidence="1 2" key="1">
    <citation type="submission" date="2020-11" db="EMBL/GenBank/DDBJ databases">
        <title>Insectihabitans protaetiae gen. nov. sp. nov. and Insectihabitans allomyrinae sp. nov., isolated from larvae of Protaetia brevitarsis seulensis and Allomyrina dichotoma, respectively.</title>
        <authorList>
            <person name="Lee S.D."/>
            <person name="Byeon Y.-S."/>
            <person name="Kim S.-M."/>
            <person name="Yang H.L."/>
            <person name="Kim I.S."/>
        </authorList>
    </citation>
    <scope>NUCLEOTIDE SEQUENCE [LARGE SCALE GENOMIC DNA]</scope>
    <source>
        <strain evidence="1 2">BWR-B9</strain>
    </source>
</reference>